<dbReference type="RefSeq" id="WP_316435373.1">
    <property type="nucleotide sequence ID" value="NZ_CP053586.1"/>
</dbReference>
<sequence>MKKIIALVLGLVLAFILPSPATAALCRTVERQTICILEIKRSAKNYWEYRAAVKVNDEERPIEIYNCRDRIRVRQDGITVPFQSNGAGELICRMLNRARQS</sequence>
<proteinExistence type="predicted"/>
<feature type="chain" id="PRO_5041658984" evidence="1">
    <location>
        <begin position="24"/>
        <end position="101"/>
    </location>
</feature>
<protein>
    <submittedName>
        <fullName evidence="2">Uncharacterized protein</fullName>
    </submittedName>
</protein>
<keyword evidence="1" id="KW-0732">Signal</keyword>
<evidence type="ECO:0000256" key="1">
    <source>
        <dbReference type="SAM" id="SignalP"/>
    </source>
</evidence>
<gene>
    <name evidence="2" type="ORF">HJG54_12860</name>
</gene>
<dbReference type="AlphaFoldDB" id="A0AA97AIB3"/>
<dbReference type="EMBL" id="CP053586">
    <property type="protein sequence ID" value="WNZ23656.1"/>
    <property type="molecule type" value="Genomic_DNA"/>
</dbReference>
<organism evidence="2">
    <name type="scientific">Leptolyngbya sp. NK1-12</name>
    <dbReference type="NCBI Taxonomy" id="2547451"/>
    <lineage>
        <taxon>Bacteria</taxon>
        <taxon>Bacillati</taxon>
        <taxon>Cyanobacteriota</taxon>
        <taxon>Cyanophyceae</taxon>
        <taxon>Leptolyngbyales</taxon>
        <taxon>Leptolyngbyaceae</taxon>
        <taxon>Leptolyngbya group</taxon>
        <taxon>Leptolyngbya</taxon>
    </lineage>
</organism>
<name>A0AA97AIB3_9CYAN</name>
<accession>A0AA97AIB3</accession>
<reference evidence="2" key="1">
    <citation type="submission" date="2020-05" db="EMBL/GenBank/DDBJ databases">
        <authorList>
            <person name="Zhu T."/>
            <person name="Keshari N."/>
            <person name="Lu X."/>
        </authorList>
    </citation>
    <scope>NUCLEOTIDE SEQUENCE</scope>
    <source>
        <strain evidence="2">NK1-12</strain>
    </source>
</reference>
<evidence type="ECO:0000313" key="2">
    <source>
        <dbReference type="EMBL" id="WNZ23656.1"/>
    </source>
</evidence>
<feature type="signal peptide" evidence="1">
    <location>
        <begin position="1"/>
        <end position="23"/>
    </location>
</feature>